<organism evidence="2 3">
    <name type="scientific">Bifidobacterium samirii</name>
    <dbReference type="NCBI Taxonomy" id="2306974"/>
    <lineage>
        <taxon>Bacteria</taxon>
        <taxon>Bacillati</taxon>
        <taxon>Actinomycetota</taxon>
        <taxon>Actinomycetes</taxon>
        <taxon>Bifidobacteriales</taxon>
        <taxon>Bifidobacteriaceae</taxon>
        <taxon>Bifidobacterium</taxon>
    </lineage>
</organism>
<dbReference type="OrthoDB" id="7059908at2"/>
<dbReference type="RefSeq" id="WP_125968910.1">
    <property type="nucleotide sequence ID" value="NZ_QXGK01000020.1"/>
</dbReference>
<accession>A0A430FJC5</accession>
<evidence type="ECO:0000313" key="2">
    <source>
        <dbReference type="EMBL" id="RSX52983.1"/>
    </source>
</evidence>
<dbReference type="AlphaFoldDB" id="A0A430FJC5"/>
<dbReference type="Pfam" id="PF13643">
    <property type="entry name" value="DUF4145"/>
    <property type="match status" value="1"/>
</dbReference>
<evidence type="ECO:0000259" key="1">
    <source>
        <dbReference type="Pfam" id="PF13643"/>
    </source>
</evidence>
<feature type="domain" description="DUF4145" evidence="1">
    <location>
        <begin position="108"/>
        <end position="202"/>
    </location>
</feature>
<sequence length="240" mass="27300">MVVRNCWHCHAYANMSLPALQEHFLYETGTDLIDCTFPKPDKMQEGDDNYFVIYQCDRCGYPNIAHYKHNRWDDDNDEPTLPIEWIPISAIGKEYPDVPKRVTSAASECHRCFSIGAYRATVIMARSVLEAIITEKIQDPANEHGKDKTLNMKLKDAADEGVISKRLGDLADAIKDIGNGSTHNIFEDISKDEADYVLGFMDLLIEETYQQDERLAKLAKLNQRLEQVKSDKLSGIVKEN</sequence>
<name>A0A430FJC5_9BIFI</name>
<evidence type="ECO:0000313" key="3">
    <source>
        <dbReference type="Proteomes" id="UP000287470"/>
    </source>
</evidence>
<keyword evidence="3" id="KW-1185">Reference proteome</keyword>
<protein>
    <recommendedName>
        <fullName evidence="1">DUF4145 domain-containing protein</fullName>
    </recommendedName>
</protein>
<proteinExistence type="predicted"/>
<comment type="caution">
    <text evidence="2">The sequence shown here is derived from an EMBL/GenBank/DDBJ whole genome shotgun (WGS) entry which is preliminary data.</text>
</comment>
<dbReference type="EMBL" id="QXGK01000020">
    <property type="protein sequence ID" value="RSX52983.1"/>
    <property type="molecule type" value="Genomic_DNA"/>
</dbReference>
<reference evidence="2 3" key="1">
    <citation type="submission" date="2018-09" db="EMBL/GenBank/DDBJ databases">
        <title>Characterization of the phylogenetic diversity of five novel species belonging to the genus Bifidobacterium.</title>
        <authorList>
            <person name="Lugli G.A."/>
            <person name="Duranti S."/>
            <person name="Milani C."/>
        </authorList>
    </citation>
    <scope>NUCLEOTIDE SEQUENCE [LARGE SCALE GENOMIC DNA]</scope>
    <source>
        <strain evidence="2 3">2033B</strain>
    </source>
</reference>
<dbReference type="Proteomes" id="UP000287470">
    <property type="component" value="Unassembled WGS sequence"/>
</dbReference>
<dbReference type="InterPro" id="IPR025285">
    <property type="entry name" value="DUF4145"/>
</dbReference>
<gene>
    <name evidence="2" type="ORF">D2E24_1654</name>
</gene>